<evidence type="ECO:0000256" key="2">
    <source>
        <dbReference type="ARBA" id="ARBA00022475"/>
    </source>
</evidence>
<evidence type="ECO:0000256" key="5">
    <source>
        <dbReference type="ARBA" id="ARBA00023136"/>
    </source>
</evidence>
<sequence length="417" mass="42387">MTDPVSPTDGGQQHPAADPADPAVPQRRRSMRSTLMGALRWVFILVVVAVLVWTVAKNWDGLVAALHKLNPGLVVVALVLFMGSAVSGFFAWRELLAAQGSRLPMRPAAGVFFIGQLAKYVPGGVWNIVAQASLARRFRVPRGHSATAGAMAMLIALPVSAAVAGISLAFSGHEVLGRYWWALLLVVPVPLIVHPRVLGKLFALVERVTGRTLPSPALSGTAVAVVVLCTVINMVLCGVHLWVLASAVADRQPSILLCIGIFSLAWVAGPLLVIAPAGAGVREAIIVLGFSGYMNTGSALMVALVSRMLSILADVLLAGFAALIARGSVRRAGAATAAGTASAGSRPVVAAGDHTAVGDTAVGDTAVGDTAVGDTAVGGDVPGGDTSVPPAGPPGAASAAGRRSNSDHGPTQGVEPA</sequence>
<dbReference type="GO" id="GO:0005886">
    <property type="term" value="C:plasma membrane"/>
    <property type="evidence" value="ECO:0007669"/>
    <property type="project" value="UniProtKB-SubCell"/>
</dbReference>
<evidence type="ECO:0000313" key="9">
    <source>
        <dbReference type="Proteomes" id="UP000562984"/>
    </source>
</evidence>
<dbReference type="InterPro" id="IPR022791">
    <property type="entry name" value="L-PG_synthase/AglD"/>
</dbReference>
<evidence type="ECO:0000256" key="1">
    <source>
        <dbReference type="ARBA" id="ARBA00004651"/>
    </source>
</evidence>
<keyword evidence="4 7" id="KW-1133">Transmembrane helix</keyword>
<comment type="caution">
    <text evidence="8">The sequence shown here is derived from an EMBL/GenBank/DDBJ whole genome shotgun (WGS) entry which is preliminary data.</text>
</comment>
<name>A0A849A5D8_9ACTN</name>
<feature type="compositionally biased region" description="Low complexity" evidence="6">
    <location>
        <begin position="394"/>
        <end position="403"/>
    </location>
</feature>
<evidence type="ECO:0000256" key="6">
    <source>
        <dbReference type="SAM" id="MobiDB-lite"/>
    </source>
</evidence>
<feature type="transmembrane region" description="Helical" evidence="7">
    <location>
        <begin position="149"/>
        <end position="170"/>
    </location>
</feature>
<keyword evidence="5 7" id="KW-0472">Membrane</keyword>
<evidence type="ECO:0000256" key="3">
    <source>
        <dbReference type="ARBA" id="ARBA00022692"/>
    </source>
</evidence>
<keyword evidence="9" id="KW-1185">Reference proteome</keyword>
<proteinExistence type="predicted"/>
<dbReference type="RefSeq" id="WP_171198882.1">
    <property type="nucleotide sequence ID" value="NZ_JABEND010000002.1"/>
</dbReference>
<dbReference type="Proteomes" id="UP000562984">
    <property type="component" value="Unassembled WGS sequence"/>
</dbReference>
<feature type="compositionally biased region" description="Low complexity" evidence="6">
    <location>
        <begin position="15"/>
        <end position="25"/>
    </location>
</feature>
<feature type="transmembrane region" description="Helical" evidence="7">
    <location>
        <begin position="37"/>
        <end position="56"/>
    </location>
</feature>
<reference evidence="8 9" key="1">
    <citation type="submission" date="2020-05" db="EMBL/GenBank/DDBJ databases">
        <title>Nakamurella sp. DB0629 isolated from air conditioner.</title>
        <authorList>
            <person name="Kim D.H."/>
            <person name="Kim D.-U."/>
        </authorList>
    </citation>
    <scope>NUCLEOTIDE SEQUENCE [LARGE SCALE GENOMIC DNA]</scope>
    <source>
        <strain evidence="8 9">DB0629</strain>
    </source>
</reference>
<feature type="transmembrane region" description="Helical" evidence="7">
    <location>
        <begin position="76"/>
        <end position="96"/>
    </location>
</feature>
<feature type="transmembrane region" description="Helical" evidence="7">
    <location>
        <begin position="108"/>
        <end position="129"/>
    </location>
</feature>
<gene>
    <name evidence="8" type="ORF">HKD39_06035</name>
</gene>
<keyword evidence="3 7" id="KW-0812">Transmembrane</keyword>
<dbReference type="AlphaFoldDB" id="A0A849A5D8"/>
<evidence type="ECO:0000256" key="4">
    <source>
        <dbReference type="ARBA" id="ARBA00022989"/>
    </source>
</evidence>
<evidence type="ECO:0000256" key="7">
    <source>
        <dbReference type="SAM" id="Phobius"/>
    </source>
</evidence>
<protein>
    <submittedName>
        <fullName evidence="8">Flippase-like domain-containing protein</fullName>
    </submittedName>
</protein>
<feature type="transmembrane region" description="Helical" evidence="7">
    <location>
        <begin position="299"/>
        <end position="324"/>
    </location>
</feature>
<evidence type="ECO:0000313" key="8">
    <source>
        <dbReference type="EMBL" id="NNG35277.1"/>
    </source>
</evidence>
<feature type="transmembrane region" description="Helical" evidence="7">
    <location>
        <begin position="179"/>
        <end position="197"/>
    </location>
</feature>
<keyword evidence="2" id="KW-1003">Cell membrane</keyword>
<feature type="region of interest" description="Disordered" evidence="6">
    <location>
        <begin position="372"/>
        <end position="417"/>
    </location>
</feature>
<feature type="transmembrane region" description="Helical" evidence="7">
    <location>
        <begin position="255"/>
        <end position="279"/>
    </location>
</feature>
<organism evidence="8 9">
    <name type="scientific">Nakamurella aerolata</name>
    <dbReference type="NCBI Taxonomy" id="1656892"/>
    <lineage>
        <taxon>Bacteria</taxon>
        <taxon>Bacillati</taxon>
        <taxon>Actinomycetota</taxon>
        <taxon>Actinomycetes</taxon>
        <taxon>Nakamurellales</taxon>
        <taxon>Nakamurellaceae</taxon>
        <taxon>Nakamurella</taxon>
    </lineage>
</organism>
<dbReference type="Pfam" id="PF03706">
    <property type="entry name" value="LPG_synthase_TM"/>
    <property type="match status" value="1"/>
</dbReference>
<comment type="subcellular location">
    <subcellularLocation>
        <location evidence="1">Cell membrane</location>
        <topology evidence="1">Multi-pass membrane protein</topology>
    </subcellularLocation>
</comment>
<dbReference type="EMBL" id="JABEND010000002">
    <property type="protein sequence ID" value="NNG35277.1"/>
    <property type="molecule type" value="Genomic_DNA"/>
</dbReference>
<feature type="transmembrane region" description="Helical" evidence="7">
    <location>
        <begin position="217"/>
        <end position="243"/>
    </location>
</feature>
<accession>A0A849A5D8</accession>
<feature type="region of interest" description="Disordered" evidence="6">
    <location>
        <begin position="1"/>
        <end position="26"/>
    </location>
</feature>